<keyword evidence="2" id="KW-1185">Reference proteome</keyword>
<name>A0ACC2ZZY3_9EURO</name>
<proteinExistence type="predicted"/>
<reference evidence="1" key="1">
    <citation type="submission" date="2022-10" db="EMBL/GenBank/DDBJ databases">
        <title>Culturing micro-colonial fungi from biological soil crusts in the Mojave desert and describing Neophaeococcomyces mojavensis, and introducing the new genera and species Taxawa tesnikishii.</title>
        <authorList>
            <person name="Kurbessoian T."/>
            <person name="Stajich J.E."/>
        </authorList>
    </citation>
    <scope>NUCLEOTIDE SEQUENCE</scope>
    <source>
        <strain evidence="1">JES_112</strain>
    </source>
</reference>
<organism evidence="1 2">
    <name type="scientific">Neophaeococcomyces mojaviensis</name>
    <dbReference type="NCBI Taxonomy" id="3383035"/>
    <lineage>
        <taxon>Eukaryota</taxon>
        <taxon>Fungi</taxon>
        <taxon>Dikarya</taxon>
        <taxon>Ascomycota</taxon>
        <taxon>Pezizomycotina</taxon>
        <taxon>Eurotiomycetes</taxon>
        <taxon>Chaetothyriomycetidae</taxon>
        <taxon>Chaetothyriales</taxon>
        <taxon>Chaetothyriales incertae sedis</taxon>
        <taxon>Neophaeococcomyces</taxon>
    </lineage>
</organism>
<dbReference type="Proteomes" id="UP001172386">
    <property type="component" value="Unassembled WGS sequence"/>
</dbReference>
<protein>
    <submittedName>
        <fullName evidence="1">Uncharacterized protein</fullName>
    </submittedName>
</protein>
<evidence type="ECO:0000313" key="1">
    <source>
        <dbReference type="EMBL" id="KAJ9653350.1"/>
    </source>
</evidence>
<evidence type="ECO:0000313" key="2">
    <source>
        <dbReference type="Proteomes" id="UP001172386"/>
    </source>
</evidence>
<accession>A0ACC2ZZY3</accession>
<dbReference type="EMBL" id="JAPDRQ010000157">
    <property type="protein sequence ID" value="KAJ9653350.1"/>
    <property type="molecule type" value="Genomic_DNA"/>
</dbReference>
<sequence>MSSSLQQSSRSLFSCLKPARRRPTRQCSQPQRFLQKQQRCLSSFTPQLDQQQQDGSIRGSSTSTEPGRWSRTPPAMAAPIRAKPYPPNYKPFPVNKSPDKLDAMYAAFLGKNGSKMLSDETKWLAVTHKSFDHGRRGFNDRLAFLGKRILELQCSLGLLTAAEGEVLAKAAEAVRPDEYGRQPFTHPALANVEVLSGRGKEYFLDVKQIAAVAGMYGIPEVVRWQPRDVNDLTTSGAPAVYAQAVLAIIGALSLEQGGAVASRVARERVLQPSGLKSGLVEEATQ</sequence>
<gene>
    <name evidence="1" type="ORF">H2198_007439</name>
</gene>
<comment type="caution">
    <text evidence="1">The sequence shown here is derived from an EMBL/GenBank/DDBJ whole genome shotgun (WGS) entry which is preliminary data.</text>
</comment>